<feature type="domain" description="Penicillin-binding protein transpeptidase" evidence="11">
    <location>
        <begin position="199"/>
        <end position="507"/>
    </location>
</feature>
<evidence type="ECO:0000313" key="13">
    <source>
        <dbReference type="EMBL" id="OGD74298.1"/>
    </source>
</evidence>
<dbReference type="PANTHER" id="PTHR30627:SF2">
    <property type="entry name" value="PEPTIDOGLYCAN D,D-TRANSPEPTIDASE MRDA"/>
    <property type="match status" value="1"/>
</dbReference>
<dbReference type="InterPro" id="IPR050515">
    <property type="entry name" value="Beta-lactam/transpept"/>
</dbReference>
<evidence type="ECO:0000256" key="9">
    <source>
        <dbReference type="ARBA" id="ARBA00023316"/>
    </source>
</evidence>
<dbReference type="Gene3D" id="3.90.1310.10">
    <property type="entry name" value="Penicillin-binding protein 2a (Domain 2)"/>
    <property type="match status" value="1"/>
</dbReference>
<sequence>MGKTVWGYEATQTDRSSWETRLRVRLVWVAAIVWVAIIVARAAYLQIWESGQQGLLSQANHIELVREEAERGIIKDRRGVPLVTNEWNEEFGRYQRKYPYGSAVAMVVGYMSEVTESELGCRLGICYPLGSYIGRVGVEREMETVLKGKDGGVLSEVDAGGKIVRELGSNEPDRGQDVTLSIEVGLQEKMYQAMKGKTGAAVAIDMRGKVLGLVSLPTYDPKSLEKYLSDTSKEYFLNRAVSAQYPPGSIFKLVTAYAGLATGKITPETKIEDTGEIRINDYRYGNWYFDQYGRKEGELDLERALARSNDVYFYKVGEMVGVDELTDWAHKFGLGEETGIQLTGEIAGLVPSRLQKERSTGEKWFLGNTYHLAIGQGDLLVTPLQAARMTAAAVSGRVCRVSLLKEGVTECRDLGIATDQIESVREGMRQVCAPTGTAFPLFDFAPYVLCKTGTAQHAGQKSESDLPHAWITVAYPGENPEMVLTVLVEAGGEGSATAAPIAREILEYWRNLNK</sequence>
<keyword evidence="5" id="KW-0133">Cell shape</keyword>
<dbReference type="InterPro" id="IPR005311">
    <property type="entry name" value="PBP_dimer"/>
</dbReference>
<keyword evidence="7 10" id="KW-1133">Transmembrane helix</keyword>
<keyword evidence="4 10" id="KW-0812">Transmembrane</keyword>
<evidence type="ECO:0000256" key="5">
    <source>
        <dbReference type="ARBA" id="ARBA00022960"/>
    </source>
</evidence>
<keyword evidence="9" id="KW-0961">Cell wall biogenesis/degradation</keyword>
<feature type="transmembrane region" description="Helical" evidence="10">
    <location>
        <begin position="26"/>
        <end position="48"/>
    </location>
</feature>
<evidence type="ECO:0000256" key="10">
    <source>
        <dbReference type="SAM" id="Phobius"/>
    </source>
</evidence>
<dbReference type="InterPro" id="IPR036138">
    <property type="entry name" value="PBP_dimer_sf"/>
</dbReference>
<comment type="caution">
    <text evidence="13">The sequence shown here is derived from an EMBL/GenBank/DDBJ whole genome shotgun (WGS) entry which is preliminary data.</text>
</comment>
<keyword evidence="3" id="KW-1003">Cell membrane</keyword>
<dbReference type="InterPro" id="IPR012338">
    <property type="entry name" value="Beta-lactam/transpept-like"/>
</dbReference>
<protein>
    <recommendedName>
        <fullName evidence="15">Penicillin-binding protein 2</fullName>
    </recommendedName>
</protein>
<dbReference type="InterPro" id="IPR001460">
    <property type="entry name" value="PCN-bd_Tpept"/>
</dbReference>
<evidence type="ECO:0000259" key="12">
    <source>
        <dbReference type="Pfam" id="PF03717"/>
    </source>
</evidence>
<proteinExistence type="predicted"/>
<evidence type="ECO:0000259" key="11">
    <source>
        <dbReference type="Pfam" id="PF00905"/>
    </source>
</evidence>
<organism evidence="13 14">
    <name type="scientific">Candidatus Collierbacteria bacterium RIFOXYA2_FULL_46_10</name>
    <dbReference type="NCBI Taxonomy" id="1817726"/>
    <lineage>
        <taxon>Bacteria</taxon>
        <taxon>Candidatus Collieribacteriota</taxon>
    </lineage>
</organism>
<feature type="domain" description="Penicillin-binding protein dimerisation" evidence="12">
    <location>
        <begin position="94"/>
        <end position="167"/>
    </location>
</feature>
<dbReference type="AlphaFoldDB" id="A0A1F5F3T0"/>
<keyword evidence="8 10" id="KW-0472">Membrane</keyword>
<reference evidence="13 14" key="1">
    <citation type="journal article" date="2016" name="Nat. Commun.">
        <title>Thousands of microbial genomes shed light on interconnected biogeochemical processes in an aquifer system.</title>
        <authorList>
            <person name="Anantharaman K."/>
            <person name="Brown C.T."/>
            <person name="Hug L.A."/>
            <person name="Sharon I."/>
            <person name="Castelle C.J."/>
            <person name="Probst A.J."/>
            <person name="Thomas B.C."/>
            <person name="Singh A."/>
            <person name="Wilkins M.J."/>
            <person name="Karaoz U."/>
            <person name="Brodie E.L."/>
            <person name="Williams K.H."/>
            <person name="Hubbard S.S."/>
            <person name="Banfield J.F."/>
        </authorList>
    </citation>
    <scope>NUCLEOTIDE SEQUENCE [LARGE SCALE GENOMIC DNA]</scope>
</reference>
<dbReference type="PANTHER" id="PTHR30627">
    <property type="entry name" value="PEPTIDOGLYCAN D,D-TRANSPEPTIDASE"/>
    <property type="match status" value="1"/>
</dbReference>
<dbReference type="GO" id="GO:0008658">
    <property type="term" value="F:penicillin binding"/>
    <property type="evidence" value="ECO:0007669"/>
    <property type="project" value="InterPro"/>
</dbReference>
<dbReference type="GO" id="GO:0071555">
    <property type="term" value="P:cell wall organization"/>
    <property type="evidence" value="ECO:0007669"/>
    <property type="project" value="TreeGrafter"/>
</dbReference>
<gene>
    <name evidence="13" type="ORF">A2228_02045</name>
</gene>
<evidence type="ECO:0000256" key="2">
    <source>
        <dbReference type="ARBA" id="ARBA00004236"/>
    </source>
</evidence>
<name>A0A1F5F3T0_9BACT</name>
<evidence type="ECO:0000256" key="8">
    <source>
        <dbReference type="ARBA" id="ARBA00023136"/>
    </source>
</evidence>
<evidence type="ECO:0000256" key="3">
    <source>
        <dbReference type="ARBA" id="ARBA00022475"/>
    </source>
</evidence>
<evidence type="ECO:0000256" key="1">
    <source>
        <dbReference type="ARBA" id="ARBA00004167"/>
    </source>
</evidence>
<evidence type="ECO:0008006" key="15">
    <source>
        <dbReference type="Google" id="ProtNLM"/>
    </source>
</evidence>
<dbReference type="Pfam" id="PF00905">
    <property type="entry name" value="Transpeptidase"/>
    <property type="match status" value="1"/>
</dbReference>
<comment type="subcellular location">
    <subcellularLocation>
        <location evidence="2">Cell membrane</location>
    </subcellularLocation>
    <subcellularLocation>
        <location evidence="1">Membrane</location>
        <topology evidence="1">Single-pass membrane protein</topology>
    </subcellularLocation>
</comment>
<dbReference type="Proteomes" id="UP000176191">
    <property type="component" value="Unassembled WGS sequence"/>
</dbReference>
<evidence type="ECO:0000256" key="6">
    <source>
        <dbReference type="ARBA" id="ARBA00022984"/>
    </source>
</evidence>
<keyword evidence="6" id="KW-0573">Peptidoglycan synthesis</keyword>
<evidence type="ECO:0000256" key="7">
    <source>
        <dbReference type="ARBA" id="ARBA00022989"/>
    </source>
</evidence>
<accession>A0A1F5F3T0</accession>
<dbReference type="EMBL" id="MFAK01000037">
    <property type="protein sequence ID" value="OGD74298.1"/>
    <property type="molecule type" value="Genomic_DNA"/>
</dbReference>
<dbReference type="Pfam" id="PF03717">
    <property type="entry name" value="PBP_dimer"/>
    <property type="match status" value="1"/>
</dbReference>
<evidence type="ECO:0000256" key="4">
    <source>
        <dbReference type="ARBA" id="ARBA00022692"/>
    </source>
</evidence>
<dbReference type="SUPFAM" id="SSF56601">
    <property type="entry name" value="beta-lactamase/transpeptidase-like"/>
    <property type="match status" value="1"/>
</dbReference>
<evidence type="ECO:0000313" key="14">
    <source>
        <dbReference type="Proteomes" id="UP000176191"/>
    </source>
</evidence>
<dbReference type="SUPFAM" id="SSF56519">
    <property type="entry name" value="Penicillin binding protein dimerisation domain"/>
    <property type="match status" value="1"/>
</dbReference>
<dbReference type="GO" id="GO:0005886">
    <property type="term" value="C:plasma membrane"/>
    <property type="evidence" value="ECO:0007669"/>
    <property type="project" value="TreeGrafter"/>
</dbReference>
<dbReference type="Gene3D" id="3.40.710.10">
    <property type="entry name" value="DD-peptidase/beta-lactamase superfamily"/>
    <property type="match status" value="1"/>
</dbReference>